<gene>
    <name evidence="6" type="ORF">GBA65_09225</name>
</gene>
<organism evidence="6 7">
    <name type="scientific">Rubrobacter marinus</name>
    <dbReference type="NCBI Taxonomy" id="2653852"/>
    <lineage>
        <taxon>Bacteria</taxon>
        <taxon>Bacillati</taxon>
        <taxon>Actinomycetota</taxon>
        <taxon>Rubrobacteria</taxon>
        <taxon>Rubrobacterales</taxon>
        <taxon>Rubrobacteraceae</taxon>
        <taxon>Rubrobacter</taxon>
    </lineage>
</organism>
<dbReference type="InterPro" id="IPR003594">
    <property type="entry name" value="HATPase_dom"/>
</dbReference>
<feature type="transmembrane region" description="Helical" evidence="4">
    <location>
        <begin position="31"/>
        <end position="52"/>
    </location>
</feature>
<evidence type="ECO:0000313" key="6">
    <source>
        <dbReference type="EMBL" id="QIN78669.1"/>
    </source>
</evidence>
<feature type="domain" description="Histidine kinase/HSP90-like ATPase" evidence="5">
    <location>
        <begin position="621"/>
        <end position="714"/>
    </location>
</feature>
<dbReference type="AlphaFoldDB" id="A0A6G8PWR9"/>
<feature type="transmembrane region" description="Helical" evidence="4">
    <location>
        <begin position="209"/>
        <end position="228"/>
    </location>
</feature>
<keyword evidence="4" id="KW-0472">Membrane</keyword>
<sequence>MRPHPTGRGPAGIPDGLLLVVRERRLVIARVAWVFVAAVAVAVFAAGLPALYAEVVDGVLGGEDLASLEANLSRLGLSVGFYAAWFSVVLPVAVAAVFFAVAGIVFWRRPDEPMALFVALLLVLFGATRWEANEALAASYPVLKTASSLLESLSLASVFAFFYLFPDGRFVPRWTRWVAPPLVAYLLLASLWPASVWDPKGWSGLPHGAFFGGCLVVGLIAQALRYRLSGAVERQQTKWVVFGFAAALAVYVAVILVFFVLLEPPQPGTFSNLAVGTVFYSSALCIPLSLGVAILRYRLWDIDVIINRTLVYASLTLSVVALYVLLVGGIGALFQARGTFLASLLATGVVAVAFAPLRDRLQRGIDRLMYGERDDPYRVLSRLGRRLEAALEPETVLPTIVETVAGALRLPYAAIAMRGEDGFEISASYGTPTGEGTVLPLSHGGETVGRLILAPRAPGEGFSPADRSLLEDLARNAEVAVHAVKLTADLRRSKERLVTAREEERRRLRRDLHDGLGPTLGSLALGLDVSRRLLKTDPREADEMLAQLKAQAKDAVGDVRRLVYGLRPPALDDLGLVGAIREQAAKHGRLLDDSGASEADRNGRLAFRVEAPAGLPPLPAAVEVSCYRIAQEALNNVVRHARADSCLIRLSISAPGDELRLDVVDDGIGLPDDPRAGVGMSSMAERAEELVGKLTVEPVPTGGTRVVARLPLFEREAE</sequence>
<evidence type="ECO:0000256" key="4">
    <source>
        <dbReference type="SAM" id="Phobius"/>
    </source>
</evidence>
<name>A0A6G8PWR9_9ACTN</name>
<dbReference type="SUPFAM" id="SSF55781">
    <property type="entry name" value="GAF domain-like"/>
    <property type="match status" value="1"/>
</dbReference>
<feature type="transmembrane region" description="Helical" evidence="4">
    <location>
        <begin position="340"/>
        <end position="357"/>
    </location>
</feature>
<reference evidence="6 7" key="1">
    <citation type="submission" date="2019-10" db="EMBL/GenBank/DDBJ databases">
        <title>Rubrobacter sp nov SCSIO 52915 isolated from a deep-sea sediment in the South China Sea.</title>
        <authorList>
            <person name="Chen R.W."/>
        </authorList>
    </citation>
    <scope>NUCLEOTIDE SEQUENCE [LARGE SCALE GENOMIC DNA]</scope>
    <source>
        <strain evidence="6 7">SCSIO 52915</strain>
    </source>
</reference>
<dbReference type="RefSeq" id="WP_166396342.1">
    <property type="nucleotide sequence ID" value="NZ_CP045121.1"/>
</dbReference>
<dbReference type="Gene3D" id="3.30.450.40">
    <property type="match status" value="1"/>
</dbReference>
<evidence type="ECO:0000313" key="7">
    <source>
        <dbReference type="Proteomes" id="UP000502706"/>
    </source>
</evidence>
<dbReference type="GO" id="GO:0016020">
    <property type="term" value="C:membrane"/>
    <property type="evidence" value="ECO:0007669"/>
    <property type="project" value="InterPro"/>
</dbReference>
<dbReference type="InterPro" id="IPR011712">
    <property type="entry name" value="Sig_transdc_His_kin_sub3_dim/P"/>
</dbReference>
<dbReference type="InterPro" id="IPR050482">
    <property type="entry name" value="Sensor_HK_TwoCompSys"/>
</dbReference>
<keyword evidence="2 6" id="KW-0418">Kinase</keyword>
<dbReference type="SUPFAM" id="SSF55874">
    <property type="entry name" value="ATPase domain of HSP90 chaperone/DNA topoisomerase II/histidine kinase"/>
    <property type="match status" value="1"/>
</dbReference>
<dbReference type="CDD" id="cd16917">
    <property type="entry name" value="HATPase_UhpB-NarQ-NarX-like"/>
    <property type="match status" value="1"/>
</dbReference>
<keyword evidence="1" id="KW-0808">Transferase</keyword>
<dbReference type="Gene3D" id="3.30.565.10">
    <property type="entry name" value="Histidine kinase-like ATPase, C-terminal domain"/>
    <property type="match status" value="1"/>
</dbReference>
<dbReference type="Gene3D" id="1.20.5.1930">
    <property type="match status" value="1"/>
</dbReference>
<dbReference type="GO" id="GO:0000155">
    <property type="term" value="F:phosphorelay sensor kinase activity"/>
    <property type="evidence" value="ECO:0007669"/>
    <property type="project" value="InterPro"/>
</dbReference>
<dbReference type="SMART" id="SM00387">
    <property type="entry name" value="HATPase_c"/>
    <property type="match status" value="1"/>
</dbReference>
<keyword evidence="3" id="KW-0902">Two-component regulatory system</keyword>
<feature type="transmembrane region" description="Helical" evidence="4">
    <location>
        <begin position="309"/>
        <end position="334"/>
    </location>
</feature>
<accession>A0A6G8PWR9</accession>
<proteinExistence type="predicted"/>
<feature type="transmembrane region" description="Helical" evidence="4">
    <location>
        <begin position="240"/>
        <end position="261"/>
    </location>
</feature>
<feature type="transmembrane region" description="Helical" evidence="4">
    <location>
        <begin position="273"/>
        <end position="297"/>
    </location>
</feature>
<feature type="transmembrane region" description="Helical" evidence="4">
    <location>
        <begin position="114"/>
        <end position="130"/>
    </location>
</feature>
<dbReference type="PANTHER" id="PTHR24421">
    <property type="entry name" value="NITRATE/NITRITE SENSOR PROTEIN NARX-RELATED"/>
    <property type="match status" value="1"/>
</dbReference>
<dbReference type="InterPro" id="IPR029016">
    <property type="entry name" value="GAF-like_dom_sf"/>
</dbReference>
<feature type="transmembrane region" description="Helical" evidence="4">
    <location>
        <begin position="177"/>
        <end position="197"/>
    </location>
</feature>
<dbReference type="GO" id="GO:0046983">
    <property type="term" value="F:protein dimerization activity"/>
    <property type="evidence" value="ECO:0007669"/>
    <property type="project" value="InterPro"/>
</dbReference>
<evidence type="ECO:0000256" key="1">
    <source>
        <dbReference type="ARBA" id="ARBA00022679"/>
    </source>
</evidence>
<keyword evidence="7" id="KW-1185">Reference proteome</keyword>
<protein>
    <submittedName>
        <fullName evidence="6">Sensor histidine kinase</fullName>
    </submittedName>
</protein>
<dbReference type="Pfam" id="PF07730">
    <property type="entry name" value="HisKA_3"/>
    <property type="match status" value="1"/>
</dbReference>
<evidence type="ECO:0000256" key="3">
    <source>
        <dbReference type="ARBA" id="ARBA00023012"/>
    </source>
</evidence>
<dbReference type="Pfam" id="PF02518">
    <property type="entry name" value="HATPase_c"/>
    <property type="match status" value="1"/>
</dbReference>
<keyword evidence="4" id="KW-0812">Transmembrane</keyword>
<dbReference type="Proteomes" id="UP000502706">
    <property type="component" value="Chromosome"/>
</dbReference>
<dbReference type="EMBL" id="CP045121">
    <property type="protein sequence ID" value="QIN78669.1"/>
    <property type="molecule type" value="Genomic_DNA"/>
</dbReference>
<dbReference type="KEGG" id="rmar:GBA65_09225"/>
<evidence type="ECO:0000256" key="2">
    <source>
        <dbReference type="ARBA" id="ARBA00022777"/>
    </source>
</evidence>
<keyword evidence="4" id="KW-1133">Transmembrane helix</keyword>
<dbReference type="InterPro" id="IPR036890">
    <property type="entry name" value="HATPase_C_sf"/>
</dbReference>
<feature type="transmembrane region" description="Helical" evidence="4">
    <location>
        <begin position="142"/>
        <end position="165"/>
    </location>
</feature>
<evidence type="ECO:0000259" key="5">
    <source>
        <dbReference type="SMART" id="SM00387"/>
    </source>
</evidence>
<feature type="transmembrane region" description="Helical" evidence="4">
    <location>
        <begin position="82"/>
        <end position="107"/>
    </location>
</feature>